<feature type="non-terminal residue" evidence="3">
    <location>
        <position position="436"/>
    </location>
</feature>
<protein>
    <submittedName>
        <fullName evidence="3">Uncharacterized protein</fullName>
    </submittedName>
</protein>
<comment type="caution">
    <text evidence="3">The sequence shown here is derived from an EMBL/GenBank/DDBJ whole genome shotgun (WGS) entry which is preliminary data.</text>
</comment>
<feature type="compositionally biased region" description="Basic and acidic residues" evidence="1">
    <location>
        <begin position="413"/>
        <end position="430"/>
    </location>
</feature>
<keyword evidence="4" id="KW-1185">Reference proteome</keyword>
<feature type="region of interest" description="Disordered" evidence="1">
    <location>
        <begin position="328"/>
        <end position="371"/>
    </location>
</feature>
<dbReference type="Proteomes" id="UP001301769">
    <property type="component" value="Unassembled WGS sequence"/>
</dbReference>
<dbReference type="EMBL" id="MU858268">
    <property type="protein sequence ID" value="KAK4207898.1"/>
    <property type="molecule type" value="Genomic_DNA"/>
</dbReference>
<feature type="transmembrane region" description="Helical" evidence="2">
    <location>
        <begin position="274"/>
        <end position="296"/>
    </location>
</feature>
<accession>A0AAN6XWF9</accession>
<feature type="compositionally biased region" description="Polar residues" evidence="1">
    <location>
        <begin position="232"/>
        <end position="261"/>
    </location>
</feature>
<sequence>GGTAPLAALTTVFRPPCPTTWLLTTTKLPSQYPPFPSAGAASCDPPSWNQNLDGAGFQYYSPAICPSGFVVGPSCDLGRARTTEGFPSVAPGETVAYCVPAGLTCTTDTTDFRGGVWGFSRDGTEASATVTVGPAIQIRWVEDDLKILETHPLTPGRVLAGTTTEVRTETTTRIDKTQPPKTETTTSTTETTTAKTETPTGKTEPIQTATEQNRGGRPRFGGRIGGIGPTSDIVSVNPTKTTSPAGGVSPTESPQSASGQSRADGWVLDRGASIVLIVMLSLLVGIAIWVTSFVLIRRHKAGKLTGLAPAALVRLGIRKGRVYHQRVDSASSTANMLGRDRSGRRETGFTELESGPPRGTTPNPAELEGRGIGDRPLRWSWISIVSRFFHAGRTGRQGSSDWSGRPSTGRSGRSGEKPPTLRESFGEKINDPASFL</sequence>
<reference evidence="3" key="2">
    <citation type="submission" date="2023-05" db="EMBL/GenBank/DDBJ databases">
        <authorList>
            <consortium name="Lawrence Berkeley National Laboratory"/>
            <person name="Steindorff A."/>
            <person name="Hensen N."/>
            <person name="Bonometti L."/>
            <person name="Westerberg I."/>
            <person name="Brannstrom I.O."/>
            <person name="Guillou S."/>
            <person name="Cros-Aarteil S."/>
            <person name="Calhoun S."/>
            <person name="Haridas S."/>
            <person name="Kuo A."/>
            <person name="Mondo S."/>
            <person name="Pangilinan J."/>
            <person name="Riley R."/>
            <person name="Labutti K."/>
            <person name="Andreopoulos B."/>
            <person name="Lipzen A."/>
            <person name="Chen C."/>
            <person name="Yanf M."/>
            <person name="Daum C."/>
            <person name="Ng V."/>
            <person name="Clum A."/>
            <person name="Ohm R."/>
            <person name="Martin F."/>
            <person name="Silar P."/>
            <person name="Natvig D."/>
            <person name="Lalanne C."/>
            <person name="Gautier V."/>
            <person name="Ament-Velasquez S.L."/>
            <person name="Kruys A."/>
            <person name="Hutchinson M.I."/>
            <person name="Powell A.J."/>
            <person name="Barry K."/>
            <person name="Miller A.N."/>
            <person name="Grigoriev I.V."/>
            <person name="Debuchy R."/>
            <person name="Gladieux P."/>
            <person name="Thoren M.H."/>
            <person name="Johannesson H."/>
        </authorList>
    </citation>
    <scope>NUCLEOTIDE SEQUENCE</scope>
    <source>
        <strain evidence="3">PSN293</strain>
    </source>
</reference>
<keyword evidence="2" id="KW-0812">Transmembrane</keyword>
<name>A0AAN6XWF9_9PEZI</name>
<feature type="non-terminal residue" evidence="3">
    <location>
        <position position="1"/>
    </location>
</feature>
<gene>
    <name evidence="3" type="ORF">QBC37DRAFT_259137</name>
</gene>
<proteinExistence type="predicted"/>
<keyword evidence="2" id="KW-1133">Transmembrane helix</keyword>
<feature type="compositionally biased region" description="Low complexity" evidence="1">
    <location>
        <begin position="179"/>
        <end position="205"/>
    </location>
</feature>
<feature type="compositionally biased region" description="Basic and acidic residues" evidence="1">
    <location>
        <begin position="166"/>
        <end position="178"/>
    </location>
</feature>
<evidence type="ECO:0000256" key="1">
    <source>
        <dbReference type="SAM" id="MobiDB-lite"/>
    </source>
</evidence>
<feature type="region of interest" description="Disordered" evidence="1">
    <location>
        <begin position="393"/>
        <end position="436"/>
    </location>
</feature>
<feature type="compositionally biased region" description="Basic and acidic residues" evidence="1">
    <location>
        <begin position="338"/>
        <end position="348"/>
    </location>
</feature>
<keyword evidence="2" id="KW-0472">Membrane</keyword>
<organism evidence="3 4">
    <name type="scientific">Rhypophila decipiens</name>
    <dbReference type="NCBI Taxonomy" id="261697"/>
    <lineage>
        <taxon>Eukaryota</taxon>
        <taxon>Fungi</taxon>
        <taxon>Dikarya</taxon>
        <taxon>Ascomycota</taxon>
        <taxon>Pezizomycotina</taxon>
        <taxon>Sordariomycetes</taxon>
        <taxon>Sordariomycetidae</taxon>
        <taxon>Sordariales</taxon>
        <taxon>Naviculisporaceae</taxon>
        <taxon>Rhypophila</taxon>
    </lineage>
</organism>
<reference evidence="3" key="1">
    <citation type="journal article" date="2023" name="Mol. Phylogenet. Evol.">
        <title>Genome-scale phylogeny and comparative genomics of the fungal order Sordariales.</title>
        <authorList>
            <person name="Hensen N."/>
            <person name="Bonometti L."/>
            <person name="Westerberg I."/>
            <person name="Brannstrom I.O."/>
            <person name="Guillou S."/>
            <person name="Cros-Aarteil S."/>
            <person name="Calhoun S."/>
            <person name="Haridas S."/>
            <person name="Kuo A."/>
            <person name="Mondo S."/>
            <person name="Pangilinan J."/>
            <person name="Riley R."/>
            <person name="LaButti K."/>
            <person name="Andreopoulos B."/>
            <person name="Lipzen A."/>
            <person name="Chen C."/>
            <person name="Yan M."/>
            <person name="Daum C."/>
            <person name="Ng V."/>
            <person name="Clum A."/>
            <person name="Steindorff A."/>
            <person name="Ohm R.A."/>
            <person name="Martin F."/>
            <person name="Silar P."/>
            <person name="Natvig D.O."/>
            <person name="Lalanne C."/>
            <person name="Gautier V."/>
            <person name="Ament-Velasquez S.L."/>
            <person name="Kruys A."/>
            <person name="Hutchinson M.I."/>
            <person name="Powell A.J."/>
            <person name="Barry K."/>
            <person name="Miller A.N."/>
            <person name="Grigoriev I.V."/>
            <person name="Debuchy R."/>
            <person name="Gladieux P."/>
            <person name="Hiltunen Thoren M."/>
            <person name="Johannesson H."/>
        </authorList>
    </citation>
    <scope>NUCLEOTIDE SEQUENCE</scope>
    <source>
        <strain evidence="3">PSN293</strain>
    </source>
</reference>
<evidence type="ECO:0000313" key="4">
    <source>
        <dbReference type="Proteomes" id="UP001301769"/>
    </source>
</evidence>
<dbReference type="AlphaFoldDB" id="A0AAN6XWF9"/>
<feature type="region of interest" description="Disordered" evidence="1">
    <location>
        <begin position="161"/>
        <end position="262"/>
    </location>
</feature>
<evidence type="ECO:0000313" key="3">
    <source>
        <dbReference type="EMBL" id="KAK4207898.1"/>
    </source>
</evidence>
<feature type="compositionally biased region" description="Gly residues" evidence="1">
    <location>
        <begin position="218"/>
        <end position="228"/>
    </location>
</feature>
<evidence type="ECO:0000256" key="2">
    <source>
        <dbReference type="SAM" id="Phobius"/>
    </source>
</evidence>